<evidence type="ECO:0000256" key="1">
    <source>
        <dbReference type="ARBA" id="ARBA00010587"/>
    </source>
</evidence>
<sequence>MPLIDWTDGMAIGIDPLDADHRALLGHFNELHQAVADVWPTSAALAAGDTLIDALHVHFRQEQQLLQRLTLPGGICHREEHLIRHEEFLDRATALRAELVAGRPNRKAIESLAVTLTDFELVRFDFQMVGHLLREGLLPVKTASLLPA</sequence>
<dbReference type="GO" id="GO:0046872">
    <property type="term" value="F:metal ion binding"/>
    <property type="evidence" value="ECO:0007669"/>
    <property type="project" value="UniProtKB-KW"/>
</dbReference>
<reference evidence="5 6" key="1">
    <citation type="submission" date="2016-04" db="EMBL/GenBank/DDBJ databases">
        <title>Draft genome sequence of freshwater magnetotactic bacteria Magnetospirillum marisnigri SP-1 and Magnetospirillum moscoviense BB-1.</title>
        <authorList>
            <person name="Koziaeva V."/>
            <person name="Dziuba M.V."/>
            <person name="Ivanov T.M."/>
            <person name="Kuznetsov B."/>
            <person name="Grouzdev D.S."/>
        </authorList>
    </citation>
    <scope>NUCLEOTIDE SEQUENCE [LARGE SCALE GENOMIC DNA]</scope>
    <source>
        <strain evidence="5 6">BB-1</strain>
    </source>
</reference>
<dbReference type="STRING" id="1437059.A6A05_03425"/>
<keyword evidence="3" id="KW-0408">Iron</keyword>
<dbReference type="InterPro" id="IPR012312">
    <property type="entry name" value="Hemerythrin-like"/>
</dbReference>
<dbReference type="InterPro" id="IPR012827">
    <property type="entry name" value="Hemerythrin_metal-bd"/>
</dbReference>
<evidence type="ECO:0000313" key="6">
    <source>
        <dbReference type="Proteomes" id="UP000078543"/>
    </source>
</evidence>
<comment type="similarity">
    <text evidence="1">Belongs to the hemerythrin family.</text>
</comment>
<evidence type="ECO:0000256" key="3">
    <source>
        <dbReference type="ARBA" id="ARBA00023004"/>
    </source>
</evidence>
<dbReference type="Gene3D" id="1.20.120.50">
    <property type="entry name" value="Hemerythrin-like"/>
    <property type="match status" value="1"/>
</dbReference>
<feature type="domain" description="Hemerythrin-like" evidence="4">
    <location>
        <begin position="13"/>
        <end position="117"/>
    </location>
</feature>
<name>A0A178MID1_9PROT</name>
<gene>
    <name evidence="5" type="ORF">A6A05_03425</name>
</gene>
<organism evidence="5 6">
    <name type="scientific">Magnetospirillum moscoviense</name>
    <dbReference type="NCBI Taxonomy" id="1437059"/>
    <lineage>
        <taxon>Bacteria</taxon>
        <taxon>Pseudomonadati</taxon>
        <taxon>Pseudomonadota</taxon>
        <taxon>Alphaproteobacteria</taxon>
        <taxon>Rhodospirillales</taxon>
        <taxon>Rhodospirillaceae</taxon>
        <taxon>Magnetospirillum</taxon>
    </lineage>
</organism>
<keyword evidence="6" id="KW-1185">Reference proteome</keyword>
<evidence type="ECO:0000313" key="5">
    <source>
        <dbReference type="EMBL" id="OAN47888.1"/>
    </source>
</evidence>
<evidence type="ECO:0000259" key="4">
    <source>
        <dbReference type="Pfam" id="PF01814"/>
    </source>
</evidence>
<dbReference type="InterPro" id="IPR035938">
    <property type="entry name" value="Hemerythrin-like_sf"/>
</dbReference>
<proteinExistence type="inferred from homology"/>
<dbReference type="OrthoDB" id="7305302at2"/>
<protein>
    <recommendedName>
        <fullName evidence="4">Hemerythrin-like domain-containing protein</fullName>
    </recommendedName>
</protein>
<keyword evidence="2" id="KW-0479">Metal-binding</keyword>
<dbReference type="RefSeq" id="WP_068503090.1">
    <property type="nucleotide sequence ID" value="NZ_LWQU01000163.1"/>
</dbReference>
<dbReference type="Pfam" id="PF01814">
    <property type="entry name" value="Hemerythrin"/>
    <property type="match status" value="1"/>
</dbReference>
<dbReference type="Proteomes" id="UP000078543">
    <property type="component" value="Unassembled WGS sequence"/>
</dbReference>
<comment type="caution">
    <text evidence="5">The sequence shown here is derived from an EMBL/GenBank/DDBJ whole genome shotgun (WGS) entry which is preliminary data.</text>
</comment>
<accession>A0A178MID1</accession>
<dbReference type="AlphaFoldDB" id="A0A178MID1"/>
<dbReference type="EMBL" id="LWQU01000163">
    <property type="protein sequence ID" value="OAN47888.1"/>
    <property type="molecule type" value="Genomic_DNA"/>
</dbReference>
<dbReference type="SUPFAM" id="SSF47188">
    <property type="entry name" value="Hemerythrin-like"/>
    <property type="match status" value="1"/>
</dbReference>
<dbReference type="CDD" id="cd12107">
    <property type="entry name" value="Hemerythrin"/>
    <property type="match status" value="1"/>
</dbReference>
<evidence type="ECO:0000256" key="2">
    <source>
        <dbReference type="ARBA" id="ARBA00022723"/>
    </source>
</evidence>